<gene>
    <name evidence="4" type="primary">LOC117640997</name>
</gene>
<dbReference type="GO" id="GO:0003730">
    <property type="term" value="F:mRNA 3'-UTR binding"/>
    <property type="evidence" value="ECO:0007669"/>
    <property type="project" value="TreeGrafter"/>
</dbReference>
<dbReference type="SUPFAM" id="SSF55315">
    <property type="entry name" value="L30e-like"/>
    <property type="match status" value="1"/>
</dbReference>
<dbReference type="Gene3D" id="3.30.1330.30">
    <property type="match status" value="1"/>
</dbReference>
<keyword evidence="3" id="KW-1185">Reference proteome</keyword>
<dbReference type="RefSeq" id="XP_034233974.1">
    <property type="nucleotide sequence ID" value="XM_034378083.1"/>
</dbReference>
<dbReference type="KEGG" id="tpal:117640997"/>
<reference evidence="4" key="1">
    <citation type="submission" date="2025-08" db="UniProtKB">
        <authorList>
            <consortium name="RefSeq"/>
        </authorList>
    </citation>
    <scope>IDENTIFICATION</scope>
    <source>
        <tissue evidence="4">Total insect</tissue>
    </source>
</reference>
<dbReference type="Proteomes" id="UP000515158">
    <property type="component" value="Unplaced"/>
</dbReference>
<dbReference type="GO" id="GO:0035368">
    <property type="term" value="F:selenocysteine insertion sequence binding"/>
    <property type="evidence" value="ECO:0007669"/>
    <property type="project" value="InterPro"/>
</dbReference>
<dbReference type="GO" id="GO:0005739">
    <property type="term" value="C:mitochondrion"/>
    <property type="evidence" value="ECO:0007669"/>
    <property type="project" value="TreeGrafter"/>
</dbReference>
<dbReference type="PANTHER" id="PTHR13284:SF4">
    <property type="entry name" value="C2H2-TYPE DOMAIN-CONTAINING PROTEIN"/>
    <property type="match status" value="1"/>
</dbReference>
<dbReference type="OrthoDB" id="263617at2759"/>
<feature type="region of interest" description="Disordered" evidence="1">
    <location>
        <begin position="285"/>
        <end position="305"/>
    </location>
</feature>
<feature type="region of interest" description="Disordered" evidence="1">
    <location>
        <begin position="120"/>
        <end position="142"/>
    </location>
</feature>
<dbReference type="InterPro" id="IPR040051">
    <property type="entry name" value="SECISBP2"/>
</dbReference>
<dbReference type="CTD" id="38934"/>
<dbReference type="GO" id="GO:0043021">
    <property type="term" value="F:ribonucleoprotein complex binding"/>
    <property type="evidence" value="ECO:0007669"/>
    <property type="project" value="TreeGrafter"/>
</dbReference>
<dbReference type="GO" id="GO:0001514">
    <property type="term" value="P:selenocysteine incorporation"/>
    <property type="evidence" value="ECO:0007669"/>
    <property type="project" value="UniProtKB-ARBA"/>
</dbReference>
<dbReference type="Pfam" id="PF01248">
    <property type="entry name" value="Ribosomal_L7Ae"/>
    <property type="match status" value="1"/>
</dbReference>
<evidence type="ECO:0000313" key="4">
    <source>
        <dbReference type="RefSeq" id="XP_034233974.1"/>
    </source>
</evidence>
<dbReference type="InParanoid" id="A0A6P8ZIP7"/>
<feature type="compositionally biased region" description="Basic residues" evidence="1">
    <location>
        <begin position="293"/>
        <end position="305"/>
    </location>
</feature>
<sequence length="573" mass="64111">MERKETSNGQPSSANASATMDFGRNEVASHPQNLNSDVSSNILHSTNINECVNSLIDCTSCPNEVEGQRLCVIKDGTTKSFAQKVQGQSSGGRTLTFLKVKVPGNQKDAGAGTLQKLSASHPLHNQSESSERSLITGKNHKKMKNLRRIQPQDSRISVIDGSKKEEWLQSEPMKQSVSCKSSALLEEDFPDLAVAFKALPKCTVRYEFDTPAQIGEKCDDTSLQLCHVTTSSGRKFKKKQPRRRDPISVNIIDIIKKTDSCIRISPKNLRKIKNKDHERKTLGANYLDSSNPVRKRGKHREAGPRKKMSKLKHIILNERIKKQEQRGGQVKEISLEPDEKEKPSVTSVCDGIVSLSIDQCSQLLKASDCSHTRGEISDFVNSALSNNSGPPEVANTVPAKFQLNNIPLGFHSRKFRDYCDNMRSKALDEAVTNLLKTIHGFQDRHYQKDPIRAHAKRRFVLGIREVKKYLMLKKLKFIVIAPDLEPVKSPGGLDETVIQIREEGRTQQIPVVFAVGRRQLGFALMRKVPISIVGIISPEGAEELYREVLTQWHIAIDSYQKKVSELCCSSEIK</sequence>
<protein>
    <submittedName>
        <fullName evidence="4">Selenocysteine insertion sequence-binding protein 2</fullName>
    </submittedName>
</protein>
<dbReference type="InterPro" id="IPR004038">
    <property type="entry name" value="Ribosomal_eL8/eL30/eS12/Gad45"/>
</dbReference>
<dbReference type="FunFam" id="3.30.1330.30:FF:000004">
    <property type="entry name" value="selenocysteine insertion sequence-binding protein 2"/>
    <property type="match status" value="1"/>
</dbReference>
<evidence type="ECO:0000259" key="2">
    <source>
        <dbReference type="Pfam" id="PF01248"/>
    </source>
</evidence>
<feature type="domain" description="Ribosomal protein eL8/eL30/eS12/Gadd45" evidence="2">
    <location>
        <begin position="452"/>
        <end position="544"/>
    </location>
</feature>
<dbReference type="InterPro" id="IPR029064">
    <property type="entry name" value="Ribosomal_eL30-like_sf"/>
</dbReference>
<dbReference type="GO" id="GO:1990904">
    <property type="term" value="C:ribonucleoprotein complex"/>
    <property type="evidence" value="ECO:0007669"/>
    <property type="project" value="TreeGrafter"/>
</dbReference>
<name>A0A6P8ZIP7_THRPL</name>
<dbReference type="GeneID" id="117640997"/>
<proteinExistence type="predicted"/>
<dbReference type="PANTHER" id="PTHR13284">
    <property type="entry name" value="GH01354P"/>
    <property type="match status" value="1"/>
</dbReference>
<accession>A0A6P8ZIP7</accession>
<evidence type="ECO:0000256" key="1">
    <source>
        <dbReference type="SAM" id="MobiDB-lite"/>
    </source>
</evidence>
<organism evidence="4">
    <name type="scientific">Thrips palmi</name>
    <name type="common">Melon thrips</name>
    <dbReference type="NCBI Taxonomy" id="161013"/>
    <lineage>
        <taxon>Eukaryota</taxon>
        <taxon>Metazoa</taxon>
        <taxon>Ecdysozoa</taxon>
        <taxon>Arthropoda</taxon>
        <taxon>Hexapoda</taxon>
        <taxon>Insecta</taxon>
        <taxon>Pterygota</taxon>
        <taxon>Neoptera</taxon>
        <taxon>Paraneoptera</taxon>
        <taxon>Thysanoptera</taxon>
        <taxon>Terebrantia</taxon>
        <taxon>Thripoidea</taxon>
        <taxon>Thripidae</taxon>
        <taxon>Thrips</taxon>
    </lineage>
</organism>
<evidence type="ECO:0000313" key="3">
    <source>
        <dbReference type="Proteomes" id="UP000515158"/>
    </source>
</evidence>
<dbReference type="AlphaFoldDB" id="A0A6P8ZIP7"/>